<dbReference type="CDD" id="cd02735">
    <property type="entry name" value="RNAP_I_Rpa1_C"/>
    <property type="match status" value="1"/>
</dbReference>
<keyword evidence="12" id="KW-0067">ATP-binding</keyword>
<keyword evidence="4 13" id="KW-0808">Transferase</keyword>
<evidence type="ECO:0000256" key="4">
    <source>
        <dbReference type="ARBA" id="ARBA00022679"/>
    </source>
</evidence>
<feature type="compositionally biased region" description="Acidic residues" evidence="14">
    <location>
        <begin position="1422"/>
        <end position="1431"/>
    </location>
</feature>
<dbReference type="PANTHER" id="PTHR19376">
    <property type="entry name" value="DNA-DIRECTED RNA POLYMERASE"/>
    <property type="match status" value="1"/>
</dbReference>
<evidence type="ECO:0000256" key="7">
    <source>
        <dbReference type="ARBA" id="ARBA00022833"/>
    </source>
</evidence>
<dbReference type="InterPro" id="IPR045867">
    <property type="entry name" value="DNA-dir_RpoC_beta_prime"/>
</dbReference>
<dbReference type="Gene3D" id="3.30.70.2850">
    <property type="match status" value="2"/>
</dbReference>
<dbReference type="Pfam" id="PF04983">
    <property type="entry name" value="RNA_pol_Rpb1_3"/>
    <property type="match status" value="1"/>
</dbReference>
<dbReference type="SMART" id="SM00663">
    <property type="entry name" value="RPOLA_N"/>
    <property type="match status" value="1"/>
</dbReference>
<keyword evidence="5 13" id="KW-0548">Nucleotidyltransferase</keyword>
<keyword evidence="6" id="KW-0479">Metal-binding</keyword>
<dbReference type="FunFam" id="3.30.1490.180:FF:000003">
    <property type="entry name" value="DNA-directed RNA polymerase subunit"/>
    <property type="match status" value="1"/>
</dbReference>
<dbReference type="Gene3D" id="1.10.274.100">
    <property type="entry name" value="RNA polymerase Rpb1, domain 3"/>
    <property type="match status" value="1"/>
</dbReference>
<dbReference type="SUPFAM" id="SSF56112">
    <property type="entry name" value="Protein kinase-like (PK-like)"/>
    <property type="match status" value="1"/>
</dbReference>
<dbReference type="InterPro" id="IPR007083">
    <property type="entry name" value="RNA_pol_Rpb1_4"/>
</dbReference>
<dbReference type="InterPro" id="IPR007080">
    <property type="entry name" value="RNA_pol_Rpb1_1"/>
</dbReference>
<dbReference type="GO" id="GO:0006351">
    <property type="term" value="P:DNA-templated transcription"/>
    <property type="evidence" value="ECO:0007669"/>
    <property type="project" value="InterPro"/>
</dbReference>
<dbReference type="Pfam" id="PF00623">
    <property type="entry name" value="RNA_pol_Rpb1_2"/>
    <property type="match status" value="1"/>
</dbReference>
<comment type="catalytic activity">
    <reaction evidence="11 13">
        <text>RNA(n) + a ribonucleoside 5'-triphosphate = RNA(n+1) + diphosphate</text>
        <dbReference type="Rhea" id="RHEA:21248"/>
        <dbReference type="Rhea" id="RHEA-COMP:14527"/>
        <dbReference type="Rhea" id="RHEA-COMP:17342"/>
        <dbReference type="ChEBI" id="CHEBI:33019"/>
        <dbReference type="ChEBI" id="CHEBI:61557"/>
        <dbReference type="ChEBI" id="CHEBI:140395"/>
        <dbReference type="EC" id="2.7.7.6"/>
    </reaction>
</comment>
<dbReference type="FunFam" id="2.40.40.20:FF:000019">
    <property type="entry name" value="DNA-directed RNA polymerase II subunit RPB1"/>
    <property type="match status" value="1"/>
</dbReference>
<evidence type="ECO:0000259" key="15">
    <source>
        <dbReference type="PROSITE" id="PS50011"/>
    </source>
</evidence>
<dbReference type="Pfam" id="PF00069">
    <property type="entry name" value="Pkinase"/>
    <property type="match status" value="1"/>
</dbReference>
<accession>A0A151GVB2</accession>
<dbReference type="GO" id="GO:0005736">
    <property type="term" value="C:RNA polymerase I complex"/>
    <property type="evidence" value="ECO:0007669"/>
    <property type="project" value="TreeGrafter"/>
</dbReference>
<dbReference type="Gene3D" id="3.30.1490.180">
    <property type="entry name" value="RNA polymerase ii"/>
    <property type="match status" value="1"/>
</dbReference>
<keyword evidence="10" id="KW-0539">Nucleus</keyword>
<dbReference type="InterPro" id="IPR017441">
    <property type="entry name" value="Protein_kinase_ATP_BS"/>
</dbReference>
<dbReference type="GO" id="GO:0046872">
    <property type="term" value="F:metal ion binding"/>
    <property type="evidence" value="ECO:0007669"/>
    <property type="project" value="UniProtKB-KW"/>
</dbReference>
<dbReference type="FunCoup" id="A0A151GVB2">
    <property type="interactions" value="986"/>
</dbReference>
<dbReference type="InterPro" id="IPR042102">
    <property type="entry name" value="RNA_pol_Rpb1_3_sf"/>
</dbReference>
<evidence type="ECO:0000256" key="1">
    <source>
        <dbReference type="ARBA" id="ARBA00004123"/>
    </source>
</evidence>
<evidence type="ECO:0000313" key="17">
    <source>
        <dbReference type="Proteomes" id="UP000076580"/>
    </source>
</evidence>
<dbReference type="InterPro" id="IPR044893">
    <property type="entry name" value="RNA_pol_Rpb1_clamp_domain"/>
</dbReference>
<keyword evidence="17" id="KW-1185">Reference proteome</keyword>
<dbReference type="Pfam" id="PF04998">
    <property type="entry name" value="RNA_pol_Rpb1_5"/>
    <property type="match status" value="1"/>
</dbReference>
<evidence type="ECO:0000256" key="6">
    <source>
        <dbReference type="ARBA" id="ARBA00022723"/>
    </source>
</evidence>
<dbReference type="EC" id="2.7.7.6" evidence="13"/>
<dbReference type="Gene3D" id="1.10.132.30">
    <property type="match status" value="1"/>
</dbReference>
<keyword evidence="7" id="KW-0862">Zinc</keyword>
<dbReference type="STRING" id="98403.A0A151GVB2"/>
<dbReference type="InterPro" id="IPR015699">
    <property type="entry name" value="DNA-dir_RNA_pol1_lsu_N"/>
</dbReference>
<comment type="function">
    <text evidence="13">DNA-dependent RNA polymerase catalyzes the transcription of DNA into RNA using the four ribonucleoside triphosphates as substrates.</text>
</comment>
<dbReference type="GO" id="GO:0003899">
    <property type="term" value="F:DNA-directed RNA polymerase activity"/>
    <property type="evidence" value="ECO:0007669"/>
    <property type="project" value="UniProtKB-EC"/>
</dbReference>
<dbReference type="CDD" id="cd01435">
    <property type="entry name" value="RNAP_I_RPA1_N"/>
    <property type="match status" value="1"/>
</dbReference>
<evidence type="ECO:0000256" key="8">
    <source>
        <dbReference type="ARBA" id="ARBA00022842"/>
    </source>
</evidence>
<dbReference type="PANTHER" id="PTHR19376:SF11">
    <property type="entry name" value="DNA-DIRECTED RNA POLYMERASE I SUBUNIT RPA1"/>
    <property type="match status" value="1"/>
</dbReference>
<dbReference type="Gene3D" id="1.10.357.120">
    <property type="match status" value="1"/>
</dbReference>
<feature type="region of interest" description="Disordered" evidence="14">
    <location>
        <begin position="1353"/>
        <end position="1440"/>
    </location>
</feature>
<dbReference type="SUPFAM" id="SSF64484">
    <property type="entry name" value="beta and beta-prime subunits of DNA dependent RNA-polymerase"/>
    <property type="match status" value="1"/>
</dbReference>
<dbReference type="Pfam" id="PF04997">
    <property type="entry name" value="RNA_pol_Rpb1_1"/>
    <property type="match status" value="1"/>
</dbReference>
<feature type="binding site" evidence="12">
    <location>
        <position position="1747"/>
    </location>
    <ligand>
        <name>ATP</name>
        <dbReference type="ChEBI" id="CHEBI:30616"/>
    </ligand>
</feature>
<keyword evidence="8" id="KW-0460">Magnesium</keyword>
<evidence type="ECO:0000256" key="9">
    <source>
        <dbReference type="ARBA" id="ARBA00023163"/>
    </source>
</evidence>
<name>A0A151GVB2_DRECN</name>
<dbReference type="InterPro" id="IPR038120">
    <property type="entry name" value="Rpb1_funnel_sf"/>
</dbReference>
<reference evidence="16 17" key="1">
    <citation type="journal article" date="2016" name="Sci. Rep.">
        <title>Insights into Adaptations to a Near-Obligate Nematode Endoparasitic Lifestyle from the Finished Genome of Drechmeria coniospora.</title>
        <authorList>
            <person name="Zhang L."/>
            <person name="Zhou Z."/>
            <person name="Guo Q."/>
            <person name="Fokkens L."/>
            <person name="Miskei M."/>
            <person name="Pocsi I."/>
            <person name="Zhang W."/>
            <person name="Chen M."/>
            <person name="Wang L."/>
            <person name="Sun Y."/>
            <person name="Donzelli B.G."/>
            <person name="Gibson D.M."/>
            <person name="Nelson D.R."/>
            <person name="Luo J.G."/>
            <person name="Rep M."/>
            <person name="Liu H."/>
            <person name="Yang S."/>
            <person name="Wang J."/>
            <person name="Krasnoff S.B."/>
            <person name="Xu Y."/>
            <person name="Molnar I."/>
            <person name="Lin M."/>
        </authorList>
    </citation>
    <scope>NUCLEOTIDE SEQUENCE [LARGE SCALE GENOMIC DNA]</scope>
    <source>
        <strain evidence="16 17">ARSEF 6962</strain>
    </source>
</reference>
<dbReference type="InterPro" id="IPR000719">
    <property type="entry name" value="Prot_kinase_dom"/>
</dbReference>
<dbReference type="InterPro" id="IPR007081">
    <property type="entry name" value="RNA_pol_Rpb1_5"/>
</dbReference>
<evidence type="ECO:0000256" key="2">
    <source>
        <dbReference type="ARBA" id="ARBA00006460"/>
    </source>
</evidence>
<dbReference type="InterPro" id="IPR006592">
    <property type="entry name" value="RNA_pol_N"/>
</dbReference>
<evidence type="ECO:0000256" key="12">
    <source>
        <dbReference type="PROSITE-ProRule" id="PRU10141"/>
    </source>
</evidence>
<evidence type="ECO:0000313" key="16">
    <source>
        <dbReference type="EMBL" id="KYK61003.1"/>
    </source>
</evidence>
<keyword evidence="12" id="KW-0547">Nucleotide-binding</keyword>
<feature type="region of interest" description="Disordered" evidence="14">
    <location>
        <begin position="266"/>
        <end position="295"/>
    </location>
</feature>
<comment type="subcellular location">
    <subcellularLocation>
        <location evidence="1">Nucleus</location>
    </subcellularLocation>
</comment>
<dbReference type="InterPro" id="IPR000722">
    <property type="entry name" value="RNA_pol_asu"/>
</dbReference>
<dbReference type="Gene3D" id="1.10.510.10">
    <property type="entry name" value="Transferase(Phosphotransferase) domain 1"/>
    <property type="match status" value="1"/>
</dbReference>
<keyword evidence="9 13" id="KW-0804">Transcription</keyword>
<dbReference type="Proteomes" id="UP000076580">
    <property type="component" value="Chromosome 01"/>
</dbReference>
<dbReference type="PROSITE" id="PS00107">
    <property type="entry name" value="PROTEIN_KINASE_ATP"/>
    <property type="match status" value="1"/>
</dbReference>
<dbReference type="InterPro" id="IPR011009">
    <property type="entry name" value="Kinase-like_dom_sf"/>
</dbReference>
<dbReference type="Gene3D" id="3.30.200.20">
    <property type="entry name" value="Phosphorylase Kinase, domain 1"/>
    <property type="match status" value="1"/>
</dbReference>
<feature type="domain" description="Protein kinase" evidence="15">
    <location>
        <begin position="1718"/>
        <end position="2029"/>
    </location>
</feature>
<evidence type="ECO:0000256" key="11">
    <source>
        <dbReference type="ARBA" id="ARBA00048552"/>
    </source>
</evidence>
<dbReference type="PROSITE" id="PS50011">
    <property type="entry name" value="PROTEIN_KINASE_DOM"/>
    <property type="match status" value="1"/>
</dbReference>
<proteinExistence type="inferred from homology"/>
<evidence type="ECO:0000256" key="14">
    <source>
        <dbReference type="SAM" id="MobiDB-lite"/>
    </source>
</evidence>
<dbReference type="Gene3D" id="4.10.860.120">
    <property type="entry name" value="RNA polymerase II, clamp domain"/>
    <property type="match status" value="1"/>
</dbReference>
<dbReference type="GO" id="GO:0005524">
    <property type="term" value="F:ATP binding"/>
    <property type="evidence" value="ECO:0007669"/>
    <property type="project" value="UniProtKB-UniRule"/>
</dbReference>
<dbReference type="InParanoid" id="A0A151GVB2"/>
<dbReference type="SMART" id="SM00220">
    <property type="entry name" value="S_TKc"/>
    <property type="match status" value="1"/>
</dbReference>
<sequence length="2038" mass="226220">MNIAQPISSEVDAVEFTFLSPDEIQAISVKRIENDNTFDSLLNPVHGGLYDPALGSWGDQPCATCNLNQASCPGHPGHIQLPAPVYHPIFMDQAYHLLRATCVYCRGFRLPAKDLHKFMCQLRLLQHGLIREAYIVDAVGDKDCDGLGENLGSDESEADEENSSIDSAIRKRDKYVLHCLRTVKIRRSEAGRRKHEGMAQARRDIIKAFLAEITKRRHCATCSGISPAYRKDRYVKIFEKSLSAKELTAMAQRHLVRKDAMTRQFDEKSKSKLDTESSESEAVVQPTTDEEEERPVDVAAAQRYISPMEVRARLIELFKKEQDVVALLYDSKPRTRGSPDVTPDMFFITTILVPPSRYRPEARLGDAQVTEAEQNSLYKMILRGCTKIAHVHTVLRSNERADITQLHQAWTELQESVNALIDANKNPVQGAAAKRNEEGIKQKLEKKEGLFRKNLMGKRVNYAARSVISPDPNIETNEIGVPPVFAQKLTFPEPVTSHNFRDMQHAVINGAYKWPGAVAIENENGQVQMLRNKSVDERISLANQLLAPTDANAPKIRNKKVYRHMTNGDVVLMNRQPTLHKPSMMGHRVRVLPGEKTIRMHYANCNTYNADFDGDEMNMHFPQNEVARAEALQIADTDHQYLSGTQGKPLRGLIQDHISVSIALCSRDCFFSRGDYHALVYSAIRPESGHVYGDRIQLVPPAILKPVPRWTGKQVVTTILKNTQPPNCGPLTLHGESQIKAEQWGSKKSEEGTVLIQDGEFVTGILDKSQIGQSAGGLIHAIHEVHGPSAAGKLLTAMGRLLTRYLGMRAFSCGMDDLRLTAEGETSRQRELQVVRTVGREIASSYVSLKDVPDARDPVLLERLEEVLRDDKKQEGLDLLMNQGTKDITDAIQRACIPNGLEKPFPRNQMQAMTTSGAKGSKVNASLISCNLGQQVLESRRVPIMVSGKTLPCFQPFETNITANGYIGSRFLTGIRPQEYYFHHMAGREGLIDTAVKTSRSGYLQRCVIKGLEGVSVAYDTTVRDADGSIIQFLYGEDGLDVTKQSYLKDFGFILRNLVSEAAQLRYDSEVVQRLGATSNRAAFTKYMKSAVKHAQPGDPKARDPLTSAFNPTTNAFVLSESFFTAMSTYLKENSDGMIREKGDKEPAGAHQALNRKNAELLFAMKYLQSLIEPGEAVGVVAGQSVGEPSTQMTLNTFHLAGHAAKNVTAGIPRLREILMTASKDIATPAMSLYPHASLAAEEVETFAKSISALPMSFILESVVVEEKVGRGKIFGMAKIYVIKLKFFPAKEYLEMYHASVGEVLDAVERKLVRHIVTLSKAELKKRALQATAASPDIGAKVGVVEMVAPAAATAEAGAEDDDSGDEDHTSAKQRANRHEAVSYGPNDEADNEIQREMDDADVADETEAEGADDAAEKNEAMDVDTDDEASEGEKASSANARARRVMDAFDEVTAFECSESSGDGCQLTLEYDQAVPKLLMLNVVQAAVKKTMVREIRGIGACRVVQERTGKKELVIHATGANIQAVQRFNDHIDPDRIQTNDVAAVLSMYGVEACRSNIVRELGDVFGSHGIKVDNRHLNLIADYMTRNGGFTAFNRMGLQGNASPFTKMSFETTLAFLKDAVLDGGWDDLATPSGRLVMGRLGKLGTGSFDVLTHLPTYHADGNNPYQPNRPYVNRIRSSLHLIDASAKIEEERLPFFKSDEYYPVKIGDVIGGHYQIVAKLGYGTTSTVWLSRNLSDQKYWVMKVHINTLQYSHESVVYDHLAKHTEDHPGRKHVREFHESFQIKGPNGNHEVFVMAPLGMSLKSLQELQRNGVFQELLVIGALAQVVLALDFLHEAGITHTDVHPDNLLIGIVDESIYSKMEELEIQKPSPRKVARVGSEQRGNAMPLPYRAPEVILNMPWRYSVDAWGAGLLVWDLLRGESLFKVYDHESQELNDAHHLAAITALIGPPPQELLQSSEEAGKYWQEDGEWKGPVPLPPKRDIESLVSDMVGVDKENLTSFLECFIAWLPSDRLTCLQAYFHPWLKNKRNSMAK</sequence>
<keyword evidence="3 13" id="KW-0240">DNA-directed RNA polymerase</keyword>
<dbReference type="RefSeq" id="XP_040660355.1">
    <property type="nucleotide sequence ID" value="XM_040799472.1"/>
</dbReference>
<dbReference type="FunFam" id="4.10.860.120:FF:000006">
    <property type="entry name" value="DNA-directed RNA polymerase subunit"/>
    <property type="match status" value="1"/>
</dbReference>
<dbReference type="GO" id="GO:0003677">
    <property type="term" value="F:DNA binding"/>
    <property type="evidence" value="ECO:0007669"/>
    <property type="project" value="InterPro"/>
</dbReference>
<feature type="compositionally biased region" description="Basic and acidic residues" evidence="14">
    <location>
        <begin position="266"/>
        <end position="275"/>
    </location>
</feature>
<evidence type="ECO:0000256" key="3">
    <source>
        <dbReference type="ARBA" id="ARBA00022478"/>
    </source>
</evidence>
<comment type="similarity">
    <text evidence="2 13">Belongs to the RNA polymerase beta' chain family.</text>
</comment>
<dbReference type="GeneID" id="63714786"/>
<comment type="caution">
    <text evidence="16">The sequence shown here is derived from an EMBL/GenBank/DDBJ whole genome shotgun (WGS) entry which is preliminary data.</text>
</comment>
<dbReference type="InterPro" id="IPR007066">
    <property type="entry name" value="RNA_pol_Rpb1_3"/>
</dbReference>
<dbReference type="EMBL" id="LAYC01000001">
    <property type="protein sequence ID" value="KYK61003.1"/>
    <property type="molecule type" value="Genomic_DNA"/>
</dbReference>
<gene>
    <name evidence="16" type="ORF">DCS_02143</name>
</gene>
<organism evidence="16 17">
    <name type="scientific">Drechmeria coniospora</name>
    <name type="common">Nematophagous fungus</name>
    <name type="synonym">Meria coniospora</name>
    <dbReference type="NCBI Taxonomy" id="98403"/>
    <lineage>
        <taxon>Eukaryota</taxon>
        <taxon>Fungi</taxon>
        <taxon>Dikarya</taxon>
        <taxon>Ascomycota</taxon>
        <taxon>Pezizomycotina</taxon>
        <taxon>Sordariomycetes</taxon>
        <taxon>Hypocreomycetidae</taxon>
        <taxon>Hypocreales</taxon>
        <taxon>Ophiocordycipitaceae</taxon>
        <taxon>Drechmeria</taxon>
    </lineage>
</organism>
<evidence type="ECO:0000256" key="13">
    <source>
        <dbReference type="RuleBase" id="RU004279"/>
    </source>
</evidence>
<dbReference type="GO" id="GO:0004672">
    <property type="term" value="F:protein kinase activity"/>
    <property type="evidence" value="ECO:0007669"/>
    <property type="project" value="InterPro"/>
</dbReference>
<protein>
    <recommendedName>
        <fullName evidence="13">DNA-directed RNA polymerase subunit</fullName>
        <ecNumber evidence="13">2.7.7.6</ecNumber>
    </recommendedName>
</protein>
<evidence type="ECO:0000256" key="10">
    <source>
        <dbReference type="ARBA" id="ARBA00023242"/>
    </source>
</evidence>
<dbReference type="Pfam" id="PF05000">
    <property type="entry name" value="RNA_pol_Rpb1_4"/>
    <property type="match status" value="1"/>
</dbReference>
<feature type="compositionally biased region" description="Acidic residues" evidence="14">
    <location>
        <begin position="1399"/>
        <end position="1414"/>
    </location>
</feature>
<dbReference type="FunFam" id="1.10.274.100:FF:000006">
    <property type="entry name" value="DNA-directed RNA polymerase subunit"/>
    <property type="match status" value="1"/>
</dbReference>
<feature type="compositionally biased region" description="Basic and acidic residues" evidence="14">
    <location>
        <begin position="1367"/>
        <end position="1381"/>
    </location>
</feature>
<dbReference type="Gene3D" id="2.40.40.20">
    <property type="match status" value="1"/>
</dbReference>
<dbReference type="InterPro" id="IPR047107">
    <property type="entry name" value="DNA-dir_RNA_pol1_lsu_C"/>
</dbReference>
<evidence type="ECO:0000256" key="5">
    <source>
        <dbReference type="ARBA" id="ARBA00022695"/>
    </source>
</evidence>